<keyword evidence="8" id="KW-0503">Monooxygenase</keyword>
<keyword evidence="12" id="KW-1185">Reference proteome</keyword>
<evidence type="ECO:0000313" key="10">
    <source>
        <dbReference type="EMBL" id="ESN92767.1"/>
    </source>
</evidence>
<dbReference type="HOGENOM" id="CLU_001570_5_2_1"/>
<evidence type="ECO:0000256" key="8">
    <source>
        <dbReference type="RuleBase" id="RU000461"/>
    </source>
</evidence>
<dbReference type="PRINTS" id="PR00385">
    <property type="entry name" value="P450"/>
</dbReference>
<dbReference type="STRING" id="6412.T1EEG1"/>
<dbReference type="EMBL" id="AMQM01001870">
    <property type="status" value="NOT_ANNOTATED_CDS"/>
    <property type="molecule type" value="Genomic_DNA"/>
</dbReference>
<dbReference type="OrthoDB" id="2789670at2759"/>
<reference evidence="12" key="1">
    <citation type="submission" date="2012-12" db="EMBL/GenBank/DDBJ databases">
        <authorList>
            <person name="Hellsten U."/>
            <person name="Grimwood J."/>
            <person name="Chapman J.A."/>
            <person name="Shapiro H."/>
            <person name="Aerts A."/>
            <person name="Otillar R.P."/>
            <person name="Terry A.Y."/>
            <person name="Boore J.L."/>
            <person name="Simakov O."/>
            <person name="Marletaz F."/>
            <person name="Cho S.-J."/>
            <person name="Edsinger-Gonzales E."/>
            <person name="Havlak P."/>
            <person name="Kuo D.-H."/>
            <person name="Larsson T."/>
            <person name="Lv J."/>
            <person name="Arendt D."/>
            <person name="Savage R."/>
            <person name="Osoegawa K."/>
            <person name="de Jong P."/>
            <person name="Lindberg D.R."/>
            <person name="Seaver E.C."/>
            <person name="Weisblat D.A."/>
            <person name="Putnam N.H."/>
            <person name="Grigoriev I.V."/>
            <person name="Rokhsar D.S."/>
        </authorList>
    </citation>
    <scope>NUCLEOTIDE SEQUENCE</scope>
</reference>
<dbReference type="FunCoup" id="T1EEG1">
    <property type="interactions" value="335"/>
</dbReference>
<evidence type="ECO:0000313" key="12">
    <source>
        <dbReference type="Proteomes" id="UP000015101"/>
    </source>
</evidence>
<comment type="function">
    <text evidence="6">Cytochromes P450 are a group of heme-thiolate monooxygenases. They oxidize a variety of structurally unrelated compounds, including steroids, fatty acids, and xenobiotics.</text>
</comment>
<keyword evidence="2 7" id="KW-0349">Heme</keyword>
<dbReference type="InParanoid" id="T1EEG1"/>
<feature type="region of interest" description="Disordered" evidence="9">
    <location>
        <begin position="229"/>
        <end position="271"/>
    </location>
</feature>
<comment type="similarity">
    <text evidence="1 8">Belongs to the cytochrome P450 family.</text>
</comment>
<comment type="cofactor">
    <cofactor evidence="7">
        <name>heme</name>
        <dbReference type="ChEBI" id="CHEBI:30413"/>
    </cofactor>
</comment>
<dbReference type="InterPro" id="IPR050705">
    <property type="entry name" value="Cytochrome_P450_3A"/>
</dbReference>
<dbReference type="PROSITE" id="PS00086">
    <property type="entry name" value="CYTOCHROME_P450"/>
    <property type="match status" value="1"/>
</dbReference>
<dbReference type="OMA" id="DEEYWHE"/>
<dbReference type="Pfam" id="PF00067">
    <property type="entry name" value="p450"/>
    <property type="match status" value="2"/>
</dbReference>
<proteinExistence type="inferred from homology"/>
<reference evidence="11" key="3">
    <citation type="submission" date="2015-06" db="UniProtKB">
        <authorList>
            <consortium name="EnsemblMetazoa"/>
        </authorList>
    </citation>
    <scope>IDENTIFICATION</scope>
</reference>
<keyword evidence="3 7" id="KW-0479">Metal-binding</keyword>
<evidence type="ECO:0000256" key="5">
    <source>
        <dbReference type="ARBA" id="ARBA00023004"/>
    </source>
</evidence>
<feature type="compositionally biased region" description="Basic and acidic residues" evidence="9">
    <location>
        <begin position="232"/>
        <end position="244"/>
    </location>
</feature>
<gene>
    <name evidence="11" type="primary">20194963</name>
    <name evidence="10" type="ORF">HELRODRAFT_108161</name>
</gene>
<keyword evidence="5 7" id="KW-0408">Iron</keyword>
<dbReference type="AlphaFoldDB" id="T1EEG1"/>
<dbReference type="CTD" id="20194963"/>
<evidence type="ECO:0000256" key="9">
    <source>
        <dbReference type="SAM" id="MobiDB-lite"/>
    </source>
</evidence>
<reference evidence="10 12" key="2">
    <citation type="journal article" date="2013" name="Nature">
        <title>Insights into bilaterian evolution from three spiralian genomes.</title>
        <authorList>
            <person name="Simakov O."/>
            <person name="Marletaz F."/>
            <person name="Cho S.J."/>
            <person name="Edsinger-Gonzales E."/>
            <person name="Havlak P."/>
            <person name="Hellsten U."/>
            <person name="Kuo D.H."/>
            <person name="Larsson T."/>
            <person name="Lv J."/>
            <person name="Arendt D."/>
            <person name="Savage R."/>
            <person name="Osoegawa K."/>
            <person name="de Jong P."/>
            <person name="Grimwood J."/>
            <person name="Chapman J.A."/>
            <person name="Shapiro H."/>
            <person name="Aerts A."/>
            <person name="Otillar R.P."/>
            <person name="Terry A.Y."/>
            <person name="Boore J.L."/>
            <person name="Grigoriev I.V."/>
            <person name="Lindberg D.R."/>
            <person name="Seaver E.C."/>
            <person name="Weisblat D.A."/>
            <person name="Putnam N.H."/>
            <person name="Rokhsar D.S."/>
        </authorList>
    </citation>
    <scope>NUCLEOTIDE SEQUENCE</scope>
</reference>
<feature type="compositionally biased region" description="Acidic residues" evidence="9">
    <location>
        <begin position="245"/>
        <end position="254"/>
    </location>
</feature>
<evidence type="ECO:0000256" key="7">
    <source>
        <dbReference type="PIRSR" id="PIRSR602401-1"/>
    </source>
</evidence>
<dbReference type="RefSeq" id="XP_009029068.1">
    <property type="nucleotide sequence ID" value="XM_009030820.1"/>
</dbReference>
<feature type="binding site" description="axial binding residue" evidence="7">
    <location>
        <position position="429"/>
    </location>
    <ligand>
        <name>heme</name>
        <dbReference type="ChEBI" id="CHEBI:30413"/>
    </ligand>
    <ligandPart>
        <name>Fe</name>
        <dbReference type="ChEBI" id="CHEBI:18248"/>
    </ligandPart>
</feature>
<dbReference type="Gene3D" id="1.10.630.10">
    <property type="entry name" value="Cytochrome P450"/>
    <property type="match status" value="1"/>
</dbReference>
<dbReference type="Proteomes" id="UP000015101">
    <property type="component" value="Unassembled WGS sequence"/>
</dbReference>
<dbReference type="eggNOG" id="KOG0158">
    <property type="taxonomic scope" value="Eukaryota"/>
</dbReference>
<keyword evidence="4 8" id="KW-0560">Oxidoreductase</keyword>
<dbReference type="PRINTS" id="PR00463">
    <property type="entry name" value="EP450I"/>
</dbReference>
<dbReference type="GO" id="GO:0016705">
    <property type="term" value="F:oxidoreductase activity, acting on paired donors, with incorporation or reduction of molecular oxygen"/>
    <property type="evidence" value="ECO:0007669"/>
    <property type="project" value="InterPro"/>
</dbReference>
<evidence type="ECO:0000256" key="6">
    <source>
        <dbReference type="ARBA" id="ARBA00043906"/>
    </source>
</evidence>
<protein>
    <recommendedName>
        <fullName evidence="13">Cytochrome P450</fullName>
    </recommendedName>
</protein>
<evidence type="ECO:0000313" key="11">
    <source>
        <dbReference type="EnsemblMetazoa" id="HelroP108161"/>
    </source>
</evidence>
<evidence type="ECO:0000256" key="1">
    <source>
        <dbReference type="ARBA" id="ARBA00010617"/>
    </source>
</evidence>
<dbReference type="InterPro" id="IPR036396">
    <property type="entry name" value="Cyt_P450_sf"/>
</dbReference>
<dbReference type="EMBL" id="KB097639">
    <property type="protein sequence ID" value="ESN92767.1"/>
    <property type="molecule type" value="Genomic_DNA"/>
</dbReference>
<dbReference type="KEGG" id="hro:HELRODRAFT_108161"/>
<sequence>MVKFDIEMTKKYGPVHGVYFGRQPLMTIYDTSILKQIMIKEAHLFPNHFNTGLFPPFLDNFLFLLKDEHWKHVRSVFSPIFSSGKMRKMTGKINKCCKTLCKNLKVQADMKRTFDLERIYDAFTMDMIASVGFGVSIDSHNDPNNLFVRMARKLIVNKLTLGLVLKFVAPWLLKPLTRLGVPLFEDDYIHFFTDVIKRTIKQKDDDTADGPQKDLDLLQMLIDAQRASANDENLKRNNDNKNNKDDDDDDDDNNADYKPKNDMSWNDSSAHPKGLSDEDLLAQSLQFFLVGFETVSAALSYLCYNLACHQEHQERLFNEVVQIIGNEDPTYDSIKQLTYLDMCLNETLRMFPFATRADRVASQDVTINGLFIPKGMVVGIPINLLHSDPDYWHEPHVFNPERQGHHYNWKVNTVDPMRFIPFGAGPRNCVGMRLAKWEIRWPLSTSSENSGLVFLKKPT</sequence>
<accession>T1EEG1</accession>
<dbReference type="GO" id="GO:0020037">
    <property type="term" value="F:heme binding"/>
    <property type="evidence" value="ECO:0007669"/>
    <property type="project" value="InterPro"/>
</dbReference>
<dbReference type="EnsemblMetazoa" id="HelroT108161">
    <property type="protein sequence ID" value="HelroP108161"/>
    <property type="gene ID" value="HelroG108161"/>
</dbReference>
<dbReference type="CDD" id="cd11055">
    <property type="entry name" value="CYP3A-like"/>
    <property type="match status" value="1"/>
</dbReference>
<dbReference type="PANTHER" id="PTHR24302">
    <property type="entry name" value="CYTOCHROME P450 FAMILY 3"/>
    <property type="match status" value="1"/>
</dbReference>
<dbReference type="InterPro" id="IPR001128">
    <property type="entry name" value="Cyt_P450"/>
</dbReference>
<dbReference type="InterPro" id="IPR002401">
    <property type="entry name" value="Cyt_P450_E_grp-I"/>
</dbReference>
<evidence type="ECO:0000256" key="2">
    <source>
        <dbReference type="ARBA" id="ARBA00022617"/>
    </source>
</evidence>
<evidence type="ECO:0000256" key="3">
    <source>
        <dbReference type="ARBA" id="ARBA00022723"/>
    </source>
</evidence>
<dbReference type="GeneID" id="20194963"/>
<name>T1EEG1_HELRO</name>
<dbReference type="GO" id="GO:0008395">
    <property type="term" value="F:steroid hydroxylase activity"/>
    <property type="evidence" value="ECO:0000318"/>
    <property type="project" value="GO_Central"/>
</dbReference>
<dbReference type="PANTHER" id="PTHR24302:SF15">
    <property type="entry name" value="FATTY-ACID PEROXYGENASE"/>
    <property type="match status" value="1"/>
</dbReference>
<dbReference type="InterPro" id="IPR017972">
    <property type="entry name" value="Cyt_P450_CS"/>
</dbReference>
<evidence type="ECO:0008006" key="13">
    <source>
        <dbReference type="Google" id="ProtNLM"/>
    </source>
</evidence>
<dbReference type="SUPFAM" id="SSF48264">
    <property type="entry name" value="Cytochrome P450"/>
    <property type="match status" value="1"/>
</dbReference>
<dbReference type="GO" id="GO:0005506">
    <property type="term" value="F:iron ion binding"/>
    <property type="evidence" value="ECO:0007669"/>
    <property type="project" value="InterPro"/>
</dbReference>
<organism evidence="11 12">
    <name type="scientific">Helobdella robusta</name>
    <name type="common">Californian leech</name>
    <dbReference type="NCBI Taxonomy" id="6412"/>
    <lineage>
        <taxon>Eukaryota</taxon>
        <taxon>Metazoa</taxon>
        <taxon>Spiralia</taxon>
        <taxon>Lophotrochozoa</taxon>
        <taxon>Annelida</taxon>
        <taxon>Clitellata</taxon>
        <taxon>Hirudinea</taxon>
        <taxon>Rhynchobdellida</taxon>
        <taxon>Glossiphoniidae</taxon>
        <taxon>Helobdella</taxon>
    </lineage>
</organism>
<evidence type="ECO:0000256" key="4">
    <source>
        <dbReference type="ARBA" id="ARBA00023002"/>
    </source>
</evidence>